<dbReference type="GO" id="GO:0016758">
    <property type="term" value="F:hexosyltransferase activity"/>
    <property type="evidence" value="ECO:0007669"/>
    <property type="project" value="InterPro"/>
</dbReference>
<dbReference type="InterPro" id="IPR048097">
    <property type="entry name" value="Cps14G-like"/>
</dbReference>
<name>A0A7L7KV63_9LACO</name>
<evidence type="ECO:0000313" key="2">
    <source>
        <dbReference type="EMBL" id="QMT83329.1"/>
    </source>
</evidence>
<proteinExistence type="predicted"/>
<dbReference type="RefSeq" id="WP_182083040.1">
    <property type="nucleotide sequence ID" value="NZ_CP049366.1"/>
</dbReference>
<evidence type="ECO:0000313" key="3">
    <source>
        <dbReference type="Proteomes" id="UP000514410"/>
    </source>
</evidence>
<dbReference type="SUPFAM" id="SSF53756">
    <property type="entry name" value="UDP-Glycosyltransferase/glycogen phosphorylase"/>
    <property type="match status" value="1"/>
</dbReference>
<reference evidence="2 3" key="1">
    <citation type="submission" date="2020-02" db="EMBL/GenBank/DDBJ databases">
        <title>Complete Genome Sequence of Lactobacillus sp. NFFJ11 Isolated from animal feed.</title>
        <authorList>
            <person name="Jung J.Y."/>
        </authorList>
    </citation>
    <scope>NUCLEOTIDE SEQUENCE [LARGE SCALE GENOMIC DNA]</scope>
    <source>
        <strain evidence="2 3">NFFJ11</strain>
    </source>
</reference>
<dbReference type="Gene3D" id="3.40.50.2000">
    <property type="entry name" value="Glycogen Phosphorylase B"/>
    <property type="match status" value="1"/>
</dbReference>
<feature type="domain" description="Glycosyl transferase family 28 C-terminal" evidence="1">
    <location>
        <begin position="1"/>
        <end position="156"/>
    </location>
</feature>
<gene>
    <name evidence="2" type="ORF">G6534_01075</name>
</gene>
<keyword evidence="3" id="KW-1185">Reference proteome</keyword>
<dbReference type="NCBIfam" id="NF041548">
    <property type="entry name" value="PssE"/>
    <property type="match status" value="1"/>
</dbReference>
<organism evidence="2 3">
    <name type="scientific">Companilactobacillus pabuli</name>
    <dbReference type="NCBI Taxonomy" id="2714036"/>
    <lineage>
        <taxon>Bacteria</taxon>
        <taxon>Bacillati</taxon>
        <taxon>Bacillota</taxon>
        <taxon>Bacilli</taxon>
        <taxon>Lactobacillales</taxon>
        <taxon>Lactobacillaceae</taxon>
        <taxon>Companilactobacillus</taxon>
    </lineage>
</organism>
<dbReference type="EMBL" id="CP049366">
    <property type="protein sequence ID" value="QMT83329.1"/>
    <property type="molecule type" value="Genomic_DNA"/>
</dbReference>
<dbReference type="AlphaFoldDB" id="A0A7L7KV63"/>
<dbReference type="PANTHER" id="PTHR47043:SF1">
    <property type="entry name" value="UDP-N-ACETYLGLUCOSAMINE TRANSFERASE SUBUNIT ALG13"/>
    <property type="match status" value="1"/>
</dbReference>
<sequence>MIFVTVGTHEQPFNRLVKKVDEMVKDNLIQDDVFIQTGYSTYEPKYCKWSKFLSFEEMNYYMDNSSTVICHGGPSTFMKSLSLGKRTIVVPRQKKYDEHVNDHQLFFANEVKNKGYNIVLIDDIDDLEKVLSKTDSDNIAFKSNNDKFILEFKKQIRSLM</sequence>
<dbReference type="Proteomes" id="UP000514410">
    <property type="component" value="Chromosome"/>
</dbReference>
<dbReference type="Pfam" id="PF04101">
    <property type="entry name" value="Glyco_tran_28_C"/>
    <property type="match status" value="1"/>
</dbReference>
<dbReference type="GO" id="GO:0006488">
    <property type="term" value="P:dolichol-linked oligosaccharide biosynthetic process"/>
    <property type="evidence" value="ECO:0007669"/>
    <property type="project" value="TreeGrafter"/>
</dbReference>
<dbReference type="PANTHER" id="PTHR47043">
    <property type="entry name" value="UDP-N-ACETYLGLUCOSAMINE TRANSFERASE SUBUNIT ALG13"/>
    <property type="match status" value="1"/>
</dbReference>
<evidence type="ECO:0000259" key="1">
    <source>
        <dbReference type="Pfam" id="PF04101"/>
    </source>
</evidence>
<dbReference type="KEGG" id="cpab:G6534_01075"/>
<dbReference type="InterPro" id="IPR007235">
    <property type="entry name" value="Glyco_trans_28_C"/>
</dbReference>
<protein>
    <submittedName>
        <fullName evidence="2">Multidrug MFS transporter</fullName>
    </submittedName>
</protein>
<dbReference type="InterPro" id="IPR052474">
    <property type="entry name" value="UDP-GlcNAc_transferase"/>
</dbReference>
<accession>A0A7L7KV63</accession>